<feature type="domain" description="Ca3427-like PBP 2" evidence="5">
    <location>
        <begin position="106"/>
        <end position="181"/>
    </location>
</feature>
<dbReference type="OrthoDB" id="6191474at2"/>
<dbReference type="SUPFAM" id="SSF53335">
    <property type="entry name" value="S-adenosyl-L-methionine-dependent methyltransferases"/>
    <property type="match status" value="1"/>
</dbReference>
<sequence length="563" mass="62475">MAQTIFKVGGVPEHFNFPWYLAEEEAAFASKSVNFQWAAFPGGTGAMLEALDAGEIDLALMLTEGAVADIVKGGAHRIVGTYVQSPLTWGIHVHAQSPFHTVADLEGQVFGISRYQSGSHLMAYVNARDMGWDTTSLRFEVIKDFEGARRAMSAGTVHGFMWEKYTTKPTVDSGEWRRVGECVTPWPCFVMVARKEVFSCQQPELLQLMHQIRQLMDSLSPEQHKAYISRRFKLQPQDVDAWYAQTEWRCAPEIDGAELEKTQQALRALGIIDQILPPKELCAPSCIRSAQALSPRMYDWRVQSVYRMLDMQGKGEGPLSVSDLTALGHLDQYHYQGADLCYEVAKTLELSAGSYVYDIGSGVGGTARVLADCSGCRVLGVELQPELCRLGSELTQRAGLSDRVSFLAGDFLEYDWLEKFSHFISLLVFLHVPNRPEALRHASRSLVAGGSFFIEDFVLRGPLTAEEQALLTGTISGVAVTTEDAYLADLAAAGLSVGAVERMDELWADWTSRRRDDFKSEAEQHRAFFGAALYEERLAFYEAVARLFSGKRLGGVRIIGHKA</sequence>
<dbReference type="Gene3D" id="3.40.190.10">
    <property type="entry name" value="Periplasmic binding protein-like II"/>
    <property type="match status" value="2"/>
</dbReference>
<feature type="domain" description="Methyltransferase type 11" evidence="4">
    <location>
        <begin position="358"/>
        <end position="454"/>
    </location>
</feature>
<evidence type="ECO:0000256" key="1">
    <source>
        <dbReference type="ARBA" id="ARBA00004418"/>
    </source>
</evidence>
<keyword evidence="6" id="KW-0808">Transferase</keyword>
<dbReference type="Pfam" id="PF22384">
    <property type="entry name" value="PBP2_Ca3427_like"/>
    <property type="match status" value="1"/>
</dbReference>
<evidence type="ECO:0000313" key="6">
    <source>
        <dbReference type="EMBL" id="TXB62784.1"/>
    </source>
</evidence>
<dbReference type="CDD" id="cd02440">
    <property type="entry name" value="AdoMet_MTases"/>
    <property type="match status" value="1"/>
</dbReference>
<keyword evidence="6" id="KW-0489">Methyltransferase</keyword>
<evidence type="ECO:0000256" key="2">
    <source>
        <dbReference type="ARBA" id="ARBA00010742"/>
    </source>
</evidence>
<comment type="subcellular location">
    <subcellularLocation>
        <location evidence="1">Periplasm</location>
    </subcellularLocation>
</comment>
<dbReference type="PANTHER" id="PTHR30024">
    <property type="entry name" value="ALIPHATIC SULFONATES-BINDING PROTEIN-RELATED"/>
    <property type="match status" value="1"/>
</dbReference>
<keyword evidence="7" id="KW-1185">Reference proteome</keyword>
<evidence type="ECO:0000259" key="5">
    <source>
        <dbReference type="Pfam" id="PF22384"/>
    </source>
</evidence>
<evidence type="ECO:0000259" key="4">
    <source>
        <dbReference type="Pfam" id="PF08241"/>
    </source>
</evidence>
<dbReference type="CDD" id="cd13637">
    <property type="entry name" value="PBP2_Ca3427_like"/>
    <property type="match status" value="1"/>
</dbReference>
<dbReference type="EMBL" id="VOOR01000024">
    <property type="protein sequence ID" value="TXB62784.1"/>
    <property type="molecule type" value="Genomic_DNA"/>
</dbReference>
<dbReference type="GO" id="GO:0032259">
    <property type="term" value="P:methylation"/>
    <property type="evidence" value="ECO:0007669"/>
    <property type="project" value="UniProtKB-KW"/>
</dbReference>
<dbReference type="AlphaFoldDB" id="A0A5C6RLF1"/>
<name>A0A5C6RLF1_9BACT</name>
<protein>
    <submittedName>
        <fullName evidence="6">Methyltransferase domain-containing protein</fullName>
    </submittedName>
</protein>
<evidence type="ECO:0000256" key="3">
    <source>
        <dbReference type="ARBA" id="ARBA00022729"/>
    </source>
</evidence>
<comment type="similarity">
    <text evidence="2">Belongs to the bacterial solute-binding protein SsuA/TauA family.</text>
</comment>
<dbReference type="Gene3D" id="3.40.50.150">
    <property type="entry name" value="Vaccinia Virus protein VP39"/>
    <property type="match status" value="1"/>
</dbReference>
<evidence type="ECO:0000313" key="7">
    <source>
        <dbReference type="Proteomes" id="UP000321580"/>
    </source>
</evidence>
<organism evidence="6 7">
    <name type="scientific">Phaeodactylibacter luteus</name>
    <dbReference type="NCBI Taxonomy" id="1564516"/>
    <lineage>
        <taxon>Bacteria</taxon>
        <taxon>Pseudomonadati</taxon>
        <taxon>Bacteroidota</taxon>
        <taxon>Saprospiria</taxon>
        <taxon>Saprospirales</taxon>
        <taxon>Haliscomenobacteraceae</taxon>
        <taxon>Phaeodactylibacter</taxon>
    </lineage>
</organism>
<dbReference type="InterPro" id="IPR013216">
    <property type="entry name" value="Methyltransf_11"/>
</dbReference>
<dbReference type="InterPro" id="IPR054364">
    <property type="entry name" value="Ca3427-like_PBP2"/>
</dbReference>
<gene>
    <name evidence="6" type="ORF">FRY97_12550</name>
</gene>
<comment type="caution">
    <text evidence="6">The sequence shown here is derived from an EMBL/GenBank/DDBJ whole genome shotgun (WGS) entry which is preliminary data.</text>
</comment>
<dbReference type="GO" id="GO:0008757">
    <property type="term" value="F:S-adenosylmethionine-dependent methyltransferase activity"/>
    <property type="evidence" value="ECO:0007669"/>
    <property type="project" value="InterPro"/>
</dbReference>
<dbReference type="GO" id="GO:0042597">
    <property type="term" value="C:periplasmic space"/>
    <property type="evidence" value="ECO:0007669"/>
    <property type="project" value="UniProtKB-SubCell"/>
</dbReference>
<proteinExistence type="inferred from homology"/>
<dbReference type="SUPFAM" id="SSF53850">
    <property type="entry name" value="Periplasmic binding protein-like II"/>
    <property type="match status" value="1"/>
</dbReference>
<dbReference type="RefSeq" id="WP_147167886.1">
    <property type="nucleotide sequence ID" value="NZ_VOOR01000024.1"/>
</dbReference>
<dbReference type="PANTHER" id="PTHR30024:SF47">
    <property type="entry name" value="TAURINE-BINDING PERIPLASMIC PROTEIN"/>
    <property type="match status" value="1"/>
</dbReference>
<dbReference type="InterPro" id="IPR029063">
    <property type="entry name" value="SAM-dependent_MTases_sf"/>
</dbReference>
<accession>A0A5C6RLF1</accession>
<keyword evidence="3" id="KW-0732">Signal</keyword>
<dbReference type="Proteomes" id="UP000321580">
    <property type="component" value="Unassembled WGS sequence"/>
</dbReference>
<reference evidence="6 7" key="1">
    <citation type="submission" date="2019-08" db="EMBL/GenBank/DDBJ databases">
        <title>Genome of Phaeodactylibacter luteus.</title>
        <authorList>
            <person name="Bowman J.P."/>
        </authorList>
    </citation>
    <scope>NUCLEOTIDE SEQUENCE [LARGE SCALE GENOMIC DNA]</scope>
    <source>
        <strain evidence="6 7">KCTC 42180</strain>
    </source>
</reference>
<dbReference type="Pfam" id="PF08241">
    <property type="entry name" value="Methyltransf_11"/>
    <property type="match status" value="1"/>
</dbReference>